<feature type="region of interest" description="Disordered" evidence="2">
    <location>
        <begin position="76"/>
        <end position="95"/>
    </location>
</feature>
<feature type="compositionally biased region" description="Gly residues" evidence="2">
    <location>
        <begin position="195"/>
        <end position="209"/>
    </location>
</feature>
<dbReference type="SMART" id="SM00507">
    <property type="entry name" value="HNHc"/>
    <property type="match status" value="1"/>
</dbReference>
<reference evidence="4 5" key="1">
    <citation type="submission" date="2018-10" db="EMBL/GenBank/DDBJ databases">
        <title>Sequencing the genomes of 1000 actinobacteria strains.</title>
        <authorList>
            <person name="Klenk H.-P."/>
        </authorList>
    </citation>
    <scope>NUCLEOTIDE SEQUENCE [LARGE SCALE GENOMIC DNA]</scope>
    <source>
        <strain evidence="4 5">DSM 44267</strain>
    </source>
</reference>
<feature type="region of interest" description="Disordered" evidence="2">
    <location>
        <begin position="407"/>
        <end position="480"/>
    </location>
</feature>
<sequence>MFDSDALMTPAGLDALLVAFAAVEQSEPGACSDSDGDVDTAGAETCSYGTHGAHAPGAHAYAHAYGASTCSASTCSASASGTTAPPSDPSRPAAAGARRRLTDAERIDLLAAFERVKAAASAAQVRVTAGFVASQEQESIGWRAQSQAALDANDFGGWLHAREKADLASWAAALEFGAHTDTRGSRANDEAAGDSSGGSAGSDGPGGTDGSSEPERPVSSSRRNLIAKGGVAAQVALARHLSPFKGAEGIRFSLSLTHDMPHTLALLEAGVLSEWRALNITKEAAILSPEHRRLLDQELHDTYGERLGGLGDRELNRLVRAVAYRLDPESVLRRARKAESERRVTVKAAPDTMAYLTALLPAAEAVAAYAALTGAAAGAKAAGDERGKGQVMADTLVDRVLGRVASEPSDIDETSAHSATATATDAAATDAQTDTPDEFDGEPATDKPSAPHDASNATGAVGQPRPARGTDAPPPESADRAGVDVEVQLVIGLDALFNTGDGADTPAQLLGYGTVPAGWARDYLRPSDLDDDPLSADAGGGQASDRGGGLSRAGKVWIRRLFVRPDTGELVAMDSRRRLFTDGLRRFVLTRDAATCRTPWCDAPARHIDHVTPHADGGPTTAANGQGLCVACNLTKEHPALTSTTLPPDSRGTGRSGHTVRVTTGTGHSYDSEAPPLLPGAPPGDRSRAGVPPPTPPMSDAPPPRSRTLSETDCDDLRSFLRPIHLSAIEGLQEFASTLDELFPRRSAGQRAADSGDVALDVDVVAQLDELERMVTQGDVLR</sequence>
<feature type="region of interest" description="Disordered" evidence="2">
    <location>
        <begin position="640"/>
        <end position="711"/>
    </location>
</feature>
<name>A0A495Y041_9MICO</name>
<dbReference type="GO" id="GO:0003676">
    <property type="term" value="F:nucleic acid binding"/>
    <property type="evidence" value="ECO:0007669"/>
    <property type="project" value="InterPro"/>
</dbReference>
<dbReference type="Pfam" id="PF02720">
    <property type="entry name" value="DUF222"/>
    <property type="match status" value="1"/>
</dbReference>
<keyword evidence="4" id="KW-0378">Hydrolase</keyword>
<keyword evidence="5" id="KW-1185">Reference proteome</keyword>
<dbReference type="InterPro" id="IPR002711">
    <property type="entry name" value="HNH"/>
</dbReference>
<dbReference type="AlphaFoldDB" id="A0A495Y041"/>
<evidence type="ECO:0000256" key="1">
    <source>
        <dbReference type="ARBA" id="ARBA00023450"/>
    </source>
</evidence>
<keyword evidence="4" id="KW-0255">Endonuclease</keyword>
<evidence type="ECO:0000313" key="5">
    <source>
        <dbReference type="Proteomes" id="UP000278440"/>
    </source>
</evidence>
<gene>
    <name evidence="4" type="ORF">DFJ68_2214</name>
</gene>
<feature type="domain" description="HNH nuclease" evidence="3">
    <location>
        <begin position="583"/>
        <end position="634"/>
    </location>
</feature>
<feature type="compositionally biased region" description="Low complexity" evidence="2">
    <location>
        <begin position="650"/>
        <end position="669"/>
    </location>
</feature>
<dbReference type="InterPro" id="IPR003870">
    <property type="entry name" value="DUF222"/>
</dbReference>
<dbReference type="GO" id="GO:0004519">
    <property type="term" value="F:endonuclease activity"/>
    <property type="evidence" value="ECO:0007669"/>
    <property type="project" value="UniProtKB-KW"/>
</dbReference>
<feature type="region of interest" description="Disordered" evidence="2">
    <location>
        <begin position="181"/>
        <end position="221"/>
    </location>
</feature>
<feature type="compositionally biased region" description="Pro residues" evidence="2">
    <location>
        <begin position="691"/>
        <end position="705"/>
    </location>
</feature>
<evidence type="ECO:0000313" key="4">
    <source>
        <dbReference type="EMBL" id="RKT78765.1"/>
    </source>
</evidence>
<proteinExistence type="inferred from homology"/>
<feature type="compositionally biased region" description="Gly residues" evidence="2">
    <location>
        <begin position="538"/>
        <end position="549"/>
    </location>
</feature>
<protein>
    <submittedName>
        <fullName evidence="4">HNH endonuclease</fullName>
    </submittedName>
</protein>
<accession>A0A495Y041</accession>
<dbReference type="EMBL" id="RBXT01000001">
    <property type="protein sequence ID" value="RKT78765.1"/>
    <property type="molecule type" value="Genomic_DNA"/>
</dbReference>
<organism evidence="4 5">
    <name type="scientific">Terracoccus luteus</name>
    <dbReference type="NCBI Taxonomy" id="53356"/>
    <lineage>
        <taxon>Bacteria</taxon>
        <taxon>Bacillati</taxon>
        <taxon>Actinomycetota</taxon>
        <taxon>Actinomycetes</taxon>
        <taxon>Micrococcales</taxon>
        <taxon>Intrasporangiaceae</taxon>
        <taxon>Terracoccus</taxon>
    </lineage>
</organism>
<evidence type="ECO:0000256" key="2">
    <source>
        <dbReference type="SAM" id="MobiDB-lite"/>
    </source>
</evidence>
<feature type="compositionally biased region" description="Low complexity" evidence="2">
    <location>
        <begin position="419"/>
        <end position="434"/>
    </location>
</feature>
<dbReference type="Proteomes" id="UP000278440">
    <property type="component" value="Unassembled WGS sequence"/>
</dbReference>
<keyword evidence="4" id="KW-0540">Nuclease</keyword>
<evidence type="ECO:0000259" key="3">
    <source>
        <dbReference type="SMART" id="SM00507"/>
    </source>
</evidence>
<dbReference type="InterPro" id="IPR003615">
    <property type="entry name" value="HNH_nuc"/>
</dbReference>
<dbReference type="Gene3D" id="1.10.30.50">
    <property type="match status" value="1"/>
</dbReference>
<dbReference type="GO" id="GO:0008270">
    <property type="term" value="F:zinc ion binding"/>
    <property type="evidence" value="ECO:0007669"/>
    <property type="project" value="InterPro"/>
</dbReference>
<comment type="similarity">
    <text evidence="1">Belongs to the Rv1128c/1148c/1588c/1702c/1945/3466 family.</text>
</comment>
<comment type="caution">
    <text evidence="4">The sequence shown here is derived from an EMBL/GenBank/DDBJ whole genome shotgun (WGS) entry which is preliminary data.</text>
</comment>
<dbReference type="CDD" id="cd00085">
    <property type="entry name" value="HNHc"/>
    <property type="match status" value="1"/>
</dbReference>
<feature type="region of interest" description="Disordered" evidence="2">
    <location>
        <begin position="530"/>
        <end position="549"/>
    </location>
</feature>
<dbReference type="Pfam" id="PF01844">
    <property type="entry name" value="HNH"/>
    <property type="match status" value="1"/>
</dbReference>